<keyword evidence="2" id="KW-0067">ATP-binding</keyword>
<dbReference type="PANTHER" id="PTHR24223">
    <property type="entry name" value="ATP-BINDING CASSETTE SUB-FAMILY C"/>
    <property type="match status" value="1"/>
</dbReference>
<dbReference type="SMART" id="SM00382">
    <property type="entry name" value="AAA"/>
    <property type="match status" value="1"/>
</dbReference>
<sequence length="253" mass="28599">MKYHMDDPPVLKNLNVSIEPGWKVGIVGRTGAGKSSLISALFRLFNEGLEGEVKKPVLFSESLRYNLDPFNQYDDLKLWEVLRQVELNDVTLDHDIFSGGYNFSVGQRQIIRDLVCLVRAIFGNNRLLVLDETMANIYPHTDALIQDIIRSCTVIMTAHCLNTIIDSNRIIVMENGSIVIGFSEFGCPYELLHDKSNGYFSQLVEKTSNQMAQSLLEQAKKAYEKNNDHCDLNLSAQNTECESDTTLKEQTTL</sequence>
<name>A0A151JYT1_9HYME</name>
<dbReference type="GO" id="GO:0005524">
    <property type="term" value="F:ATP binding"/>
    <property type="evidence" value="ECO:0007669"/>
    <property type="project" value="UniProtKB-KW"/>
</dbReference>
<proteinExistence type="predicted"/>
<feature type="domain" description="AAA+ ATPase" evidence="3">
    <location>
        <begin position="20"/>
        <end position="184"/>
    </location>
</feature>
<dbReference type="InterPro" id="IPR027417">
    <property type="entry name" value="P-loop_NTPase"/>
</dbReference>
<organism evidence="4 5">
    <name type="scientific">Trachymyrmex septentrionalis</name>
    <dbReference type="NCBI Taxonomy" id="34720"/>
    <lineage>
        <taxon>Eukaryota</taxon>
        <taxon>Metazoa</taxon>
        <taxon>Ecdysozoa</taxon>
        <taxon>Arthropoda</taxon>
        <taxon>Hexapoda</taxon>
        <taxon>Insecta</taxon>
        <taxon>Pterygota</taxon>
        <taxon>Neoptera</taxon>
        <taxon>Endopterygota</taxon>
        <taxon>Hymenoptera</taxon>
        <taxon>Apocrita</taxon>
        <taxon>Aculeata</taxon>
        <taxon>Formicoidea</taxon>
        <taxon>Formicidae</taxon>
        <taxon>Myrmicinae</taxon>
        <taxon>Trachymyrmex</taxon>
    </lineage>
</organism>
<dbReference type="GO" id="GO:0042626">
    <property type="term" value="F:ATPase-coupled transmembrane transporter activity"/>
    <property type="evidence" value="ECO:0007669"/>
    <property type="project" value="TreeGrafter"/>
</dbReference>
<evidence type="ECO:0000256" key="1">
    <source>
        <dbReference type="ARBA" id="ARBA00022741"/>
    </source>
</evidence>
<keyword evidence="5" id="KW-1185">Reference proteome</keyword>
<evidence type="ECO:0000313" key="4">
    <source>
        <dbReference type="EMBL" id="KYN41540.1"/>
    </source>
</evidence>
<keyword evidence="1" id="KW-0547">Nucleotide-binding</keyword>
<dbReference type="InterPro" id="IPR050173">
    <property type="entry name" value="ABC_transporter_C-like"/>
</dbReference>
<dbReference type="Proteomes" id="UP000078541">
    <property type="component" value="Unassembled WGS sequence"/>
</dbReference>
<dbReference type="AlphaFoldDB" id="A0A151JYT1"/>
<dbReference type="STRING" id="34720.A0A151JYT1"/>
<accession>A0A151JYT1</accession>
<dbReference type="GO" id="GO:0016887">
    <property type="term" value="F:ATP hydrolysis activity"/>
    <property type="evidence" value="ECO:0007669"/>
    <property type="project" value="InterPro"/>
</dbReference>
<protein>
    <recommendedName>
        <fullName evidence="3">AAA+ ATPase domain-containing protein</fullName>
    </recommendedName>
</protein>
<dbReference type="GO" id="GO:0016020">
    <property type="term" value="C:membrane"/>
    <property type="evidence" value="ECO:0007669"/>
    <property type="project" value="TreeGrafter"/>
</dbReference>
<dbReference type="Gene3D" id="3.40.50.300">
    <property type="entry name" value="P-loop containing nucleotide triphosphate hydrolases"/>
    <property type="match status" value="1"/>
</dbReference>
<reference evidence="4 5" key="1">
    <citation type="submission" date="2016-03" db="EMBL/GenBank/DDBJ databases">
        <title>Trachymyrmex septentrionalis WGS genome.</title>
        <authorList>
            <person name="Nygaard S."/>
            <person name="Hu H."/>
            <person name="Boomsma J."/>
            <person name="Zhang G."/>
        </authorList>
    </citation>
    <scope>NUCLEOTIDE SEQUENCE [LARGE SCALE GENOMIC DNA]</scope>
    <source>
        <strain evidence="4">Tsep2-gDNA-1</strain>
        <tissue evidence="4">Whole body</tissue>
    </source>
</reference>
<gene>
    <name evidence="4" type="ORF">ALC56_04047</name>
</gene>
<evidence type="ECO:0000256" key="2">
    <source>
        <dbReference type="ARBA" id="ARBA00022840"/>
    </source>
</evidence>
<dbReference type="InterPro" id="IPR003593">
    <property type="entry name" value="AAA+_ATPase"/>
</dbReference>
<evidence type="ECO:0000259" key="3">
    <source>
        <dbReference type="SMART" id="SM00382"/>
    </source>
</evidence>
<dbReference type="InterPro" id="IPR003439">
    <property type="entry name" value="ABC_transporter-like_ATP-bd"/>
</dbReference>
<dbReference type="SUPFAM" id="SSF52540">
    <property type="entry name" value="P-loop containing nucleoside triphosphate hydrolases"/>
    <property type="match status" value="1"/>
</dbReference>
<dbReference type="PANTHER" id="PTHR24223:SF415">
    <property type="entry name" value="FI20190P1"/>
    <property type="match status" value="1"/>
</dbReference>
<evidence type="ECO:0000313" key="5">
    <source>
        <dbReference type="Proteomes" id="UP000078541"/>
    </source>
</evidence>
<dbReference type="EMBL" id="KQ981458">
    <property type="protein sequence ID" value="KYN41540.1"/>
    <property type="molecule type" value="Genomic_DNA"/>
</dbReference>
<dbReference type="Pfam" id="PF00005">
    <property type="entry name" value="ABC_tran"/>
    <property type="match status" value="1"/>
</dbReference>